<name>A0ABU1DC15_9HYPH</name>
<organism evidence="1 2">
    <name type="scientific">Chelatococcus sambhunathii</name>
    <dbReference type="NCBI Taxonomy" id="363953"/>
    <lineage>
        <taxon>Bacteria</taxon>
        <taxon>Pseudomonadati</taxon>
        <taxon>Pseudomonadota</taxon>
        <taxon>Alphaproteobacteria</taxon>
        <taxon>Hyphomicrobiales</taxon>
        <taxon>Chelatococcaceae</taxon>
        <taxon>Chelatococcus</taxon>
    </lineage>
</organism>
<keyword evidence="2" id="KW-1185">Reference proteome</keyword>
<protein>
    <submittedName>
        <fullName evidence="1">Uncharacterized protein</fullName>
    </submittedName>
</protein>
<gene>
    <name evidence="1" type="ORF">IHQ68_03330</name>
</gene>
<dbReference type="RefSeq" id="WP_309388830.1">
    <property type="nucleotide sequence ID" value="NZ_JADBEO010000005.1"/>
</dbReference>
<reference evidence="1" key="1">
    <citation type="submission" date="2020-10" db="EMBL/GenBank/DDBJ databases">
        <authorList>
            <person name="Abbas A."/>
            <person name="Razzaq R."/>
            <person name="Waqas M."/>
            <person name="Abbas N."/>
            <person name="Nielsen T.K."/>
            <person name="Hansen L.H."/>
            <person name="Hussain S."/>
            <person name="Shahid M."/>
        </authorList>
    </citation>
    <scope>NUCLEOTIDE SEQUENCE</scope>
    <source>
        <strain evidence="1">S14</strain>
    </source>
</reference>
<dbReference type="EMBL" id="JADBEO010000005">
    <property type="protein sequence ID" value="MDR4305654.1"/>
    <property type="molecule type" value="Genomic_DNA"/>
</dbReference>
<proteinExistence type="predicted"/>
<evidence type="ECO:0000313" key="1">
    <source>
        <dbReference type="EMBL" id="MDR4305654.1"/>
    </source>
</evidence>
<comment type="caution">
    <text evidence="1">The sequence shown here is derived from an EMBL/GenBank/DDBJ whole genome shotgun (WGS) entry which is preliminary data.</text>
</comment>
<sequence length="214" mass="23352">MASTTTGARPHPASFLAFGCSALAYDEALRELVGADPEPGDVERVRKQWIADVERQDCAERYSARVALSTFLGIGNRNPIDTAAVLNRGVPASEAHAVFAPEDVLPAIEQAVGGIIEPTSCSRLLGKEVLLRTFGQWNVWQGAALEILWREASTRPDFRRRKLSSSARARELIRETSLLPLPDGIPENAVLEAHVELLRLVQRILAKPPTRAAA</sequence>
<dbReference type="Proteomes" id="UP001181622">
    <property type="component" value="Unassembled WGS sequence"/>
</dbReference>
<accession>A0ABU1DC15</accession>
<evidence type="ECO:0000313" key="2">
    <source>
        <dbReference type="Proteomes" id="UP001181622"/>
    </source>
</evidence>